<comment type="caution">
    <text evidence="1">The sequence shown here is derived from an EMBL/GenBank/DDBJ whole genome shotgun (WGS) entry which is preliminary data.</text>
</comment>
<evidence type="ECO:0000313" key="2">
    <source>
        <dbReference type="Proteomes" id="UP000037600"/>
    </source>
</evidence>
<protein>
    <submittedName>
        <fullName evidence="1">Uncharacterized protein</fullName>
    </submittedName>
</protein>
<dbReference type="STRING" id="1513271.XM47_05515"/>
<sequence>MTTINESYPNIGYVLNRLADIADTKSLATKGKSRFRKEEDLASRKSIDPTLIGESVRHLFYEPISKVVTDSFAQFFSDSIWMGLNNYVEIIKRAPMEGVAQEKVAYMLNKHLVVETLASIIWKVGVNQMPTNTVPSFYCDNYPIKALIAFYESQQTLPENDIKRFFEGTDRTVRKWRSGEELPNIGNLTLLAQWTSLSNSDAIDEDKETLFLTRFIDSFHRKTHHQFVNDLKDAVVWRLQHNQEPTLDFGQVFHQFYINEISSANLYKLSAEGNKLHKLLKRSSIKPLGSLVDYSTRLASLQKSIEEHNLNDELQYHQDWLKGRLLVLSGEIEKALEHYVSAVESSLYKSGENIHNLLKEALAVAAIQHKPRKTTMKKLKSRALTFCPKIINPHLRELPVKIGNEDIEDWKLWFVMRFPKSGWFDEGKSLLMKRMEELELKEIAEKCG</sequence>
<gene>
    <name evidence="1" type="ORF">XM47_05515</name>
</gene>
<evidence type="ECO:0000313" key="1">
    <source>
        <dbReference type="EMBL" id="KMT65924.1"/>
    </source>
</evidence>
<dbReference type="OrthoDB" id="6377032at2"/>
<organism evidence="1 2">
    <name type="scientific">Catenovulum maritimum</name>
    <dbReference type="NCBI Taxonomy" id="1513271"/>
    <lineage>
        <taxon>Bacteria</taxon>
        <taxon>Pseudomonadati</taxon>
        <taxon>Pseudomonadota</taxon>
        <taxon>Gammaproteobacteria</taxon>
        <taxon>Alteromonadales</taxon>
        <taxon>Alteromonadaceae</taxon>
        <taxon>Catenovulum</taxon>
    </lineage>
</organism>
<dbReference type="AlphaFoldDB" id="A0A0J8GXE9"/>
<name>A0A0J8GXE9_9ALTE</name>
<keyword evidence="2" id="KW-1185">Reference proteome</keyword>
<dbReference type="Proteomes" id="UP000037600">
    <property type="component" value="Unassembled WGS sequence"/>
</dbReference>
<proteinExistence type="predicted"/>
<accession>A0A0J8GXE9</accession>
<reference evidence="1 2" key="1">
    <citation type="submission" date="2015-04" db="EMBL/GenBank/DDBJ databases">
        <title>Draft Genome Sequence of the Novel Agar-Digesting Marine Bacterium Q1.</title>
        <authorList>
            <person name="Li Y."/>
            <person name="Li D."/>
            <person name="Chen G."/>
            <person name="Du Z."/>
        </authorList>
    </citation>
    <scope>NUCLEOTIDE SEQUENCE [LARGE SCALE GENOMIC DNA]</scope>
    <source>
        <strain evidence="1 2">Q1</strain>
    </source>
</reference>
<dbReference type="RefSeq" id="WP_048690590.1">
    <property type="nucleotide sequence ID" value="NZ_KQ130485.1"/>
</dbReference>
<dbReference type="EMBL" id="LAZL01000007">
    <property type="protein sequence ID" value="KMT65924.1"/>
    <property type="molecule type" value="Genomic_DNA"/>
</dbReference>